<dbReference type="PROSITE" id="PS50255">
    <property type="entry name" value="CYTOCHROME_B5_2"/>
    <property type="match status" value="1"/>
</dbReference>
<dbReference type="InterPro" id="IPR018506">
    <property type="entry name" value="Cyt_B5_heme-BS"/>
</dbReference>
<dbReference type="FunFam" id="3.10.120.10:FF:000007">
    <property type="entry name" value="Sulfite oxidase, mitochondrial"/>
    <property type="match status" value="1"/>
</dbReference>
<dbReference type="PANTHER" id="PTHR19372">
    <property type="entry name" value="SULFITE REDUCTASE"/>
    <property type="match status" value="1"/>
</dbReference>
<dbReference type="Gene3D" id="3.10.120.10">
    <property type="entry name" value="Cytochrome b5-like heme/steroid binding domain"/>
    <property type="match status" value="1"/>
</dbReference>
<evidence type="ECO:0000256" key="5">
    <source>
        <dbReference type="SAM" id="MobiDB-lite"/>
    </source>
</evidence>
<name>A0A8C6Z967_NOTPE</name>
<accession>A0A8C6Z967</accession>
<reference evidence="7" key="2">
    <citation type="submission" date="2025-09" db="UniProtKB">
        <authorList>
            <consortium name="Ensembl"/>
        </authorList>
    </citation>
    <scope>IDENTIFICATION</scope>
</reference>
<protein>
    <recommendedName>
        <fullName evidence="6">Cytochrome b5 heme-binding domain-containing protein</fullName>
    </recommendedName>
</protein>
<evidence type="ECO:0000256" key="3">
    <source>
        <dbReference type="ARBA" id="ARBA00023004"/>
    </source>
</evidence>
<dbReference type="InterPro" id="IPR001199">
    <property type="entry name" value="Cyt_B5-like_heme/steroid-bd"/>
</dbReference>
<evidence type="ECO:0000256" key="4">
    <source>
        <dbReference type="RuleBase" id="RU362121"/>
    </source>
</evidence>
<dbReference type="GO" id="GO:0006790">
    <property type="term" value="P:sulfur compound metabolic process"/>
    <property type="evidence" value="ECO:0007669"/>
    <property type="project" value="TreeGrafter"/>
</dbReference>
<keyword evidence="3 4" id="KW-0408">Iron</keyword>
<dbReference type="PROSITE" id="PS00191">
    <property type="entry name" value="CYTOCHROME_B5_1"/>
    <property type="match status" value="1"/>
</dbReference>
<dbReference type="InterPro" id="IPR036400">
    <property type="entry name" value="Cyt_B5-like_heme/steroid_sf"/>
</dbReference>
<evidence type="ECO:0000256" key="2">
    <source>
        <dbReference type="ARBA" id="ARBA00022723"/>
    </source>
</evidence>
<dbReference type="Pfam" id="PF00173">
    <property type="entry name" value="Cyt-b5"/>
    <property type="match status" value="1"/>
</dbReference>
<dbReference type="Proteomes" id="UP000694420">
    <property type="component" value="Unplaced"/>
</dbReference>
<dbReference type="SUPFAM" id="SSF55856">
    <property type="entry name" value="Cytochrome b5-like heme/steroid binding domain"/>
    <property type="match status" value="1"/>
</dbReference>
<evidence type="ECO:0000259" key="6">
    <source>
        <dbReference type="PROSITE" id="PS50255"/>
    </source>
</evidence>
<comment type="similarity">
    <text evidence="4">Belongs to the cytochrome b5 family.</text>
</comment>
<feature type="domain" description="Cytochrome b5 heme-binding" evidence="6">
    <location>
        <begin position="30"/>
        <end position="102"/>
    </location>
</feature>
<organism evidence="7 8">
    <name type="scientific">Nothoprocta perdicaria</name>
    <name type="common">Chilean tinamou</name>
    <name type="synonym">Crypturus perdicarius</name>
    <dbReference type="NCBI Taxonomy" id="30464"/>
    <lineage>
        <taxon>Eukaryota</taxon>
        <taxon>Metazoa</taxon>
        <taxon>Chordata</taxon>
        <taxon>Craniata</taxon>
        <taxon>Vertebrata</taxon>
        <taxon>Euteleostomi</taxon>
        <taxon>Archelosauria</taxon>
        <taxon>Archosauria</taxon>
        <taxon>Dinosauria</taxon>
        <taxon>Saurischia</taxon>
        <taxon>Theropoda</taxon>
        <taxon>Coelurosauria</taxon>
        <taxon>Aves</taxon>
        <taxon>Palaeognathae</taxon>
        <taxon>Tinamiformes</taxon>
        <taxon>Tinamidae</taxon>
        <taxon>Nothoprocta</taxon>
    </lineage>
</organism>
<dbReference type="GO" id="GO:0008482">
    <property type="term" value="F:sulfite oxidase activity"/>
    <property type="evidence" value="ECO:0007669"/>
    <property type="project" value="TreeGrafter"/>
</dbReference>
<proteinExistence type="inferred from homology"/>
<reference evidence="7" key="1">
    <citation type="submission" date="2025-08" db="UniProtKB">
        <authorList>
            <consortium name="Ensembl"/>
        </authorList>
    </citation>
    <scope>IDENTIFICATION</scope>
</reference>
<evidence type="ECO:0000313" key="8">
    <source>
        <dbReference type="Proteomes" id="UP000694420"/>
    </source>
</evidence>
<dbReference type="GO" id="GO:0046872">
    <property type="term" value="F:metal ion binding"/>
    <property type="evidence" value="ECO:0007669"/>
    <property type="project" value="UniProtKB-UniRule"/>
</dbReference>
<sequence>CRGKAAVGGASPAAGKGDRQPTTFRLLLPEVGRHRAPADRVWVTHGTDVFDVTDFVELHPGGADKILLAAGGALEPFWALYAVHQQPHVLELLREYKVGEDEVPGMSVPGPFGPLIPGFTRGLARPNSFPAGTLFSPVIPQNRQV</sequence>
<evidence type="ECO:0000256" key="1">
    <source>
        <dbReference type="ARBA" id="ARBA00022617"/>
    </source>
</evidence>
<dbReference type="PRINTS" id="PR00363">
    <property type="entry name" value="CYTOCHROMEB5"/>
</dbReference>
<keyword evidence="8" id="KW-1185">Reference proteome</keyword>
<dbReference type="GO" id="GO:0043546">
    <property type="term" value="F:molybdopterin cofactor binding"/>
    <property type="evidence" value="ECO:0007669"/>
    <property type="project" value="TreeGrafter"/>
</dbReference>
<dbReference type="AlphaFoldDB" id="A0A8C6Z967"/>
<dbReference type="Ensembl" id="ENSNPET00000012366.1">
    <property type="protein sequence ID" value="ENSNPEP00000012062.1"/>
    <property type="gene ID" value="ENSNPEG00000009033.1"/>
</dbReference>
<dbReference type="SMART" id="SM01117">
    <property type="entry name" value="Cyt-b5"/>
    <property type="match status" value="1"/>
</dbReference>
<keyword evidence="1 4" id="KW-0349">Heme</keyword>
<evidence type="ECO:0000313" key="7">
    <source>
        <dbReference type="Ensembl" id="ENSNPEP00000012062.1"/>
    </source>
</evidence>
<keyword evidence="2 4" id="KW-0479">Metal-binding</keyword>
<dbReference type="PANTHER" id="PTHR19372:SF7">
    <property type="entry name" value="SULFITE OXIDASE, MITOCHONDRIAL"/>
    <property type="match status" value="1"/>
</dbReference>
<feature type="region of interest" description="Disordered" evidence="5">
    <location>
        <begin position="1"/>
        <end position="21"/>
    </location>
</feature>
<dbReference type="GO" id="GO:0005739">
    <property type="term" value="C:mitochondrion"/>
    <property type="evidence" value="ECO:0007669"/>
    <property type="project" value="TreeGrafter"/>
</dbReference>
<dbReference type="GO" id="GO:0020037">
    <property type="term" value="F:heme binding"/>
    <property type="evidence" value="ECO:0007669"/>
    <property type="project" value="UniProtKB-UniRule"/>
</dbReference>